<dbReference type="EMBL" id="OD002432">
    <property type="protein sequence ID" value="CAD7405214.1"/>
    <property type="molecule type" value="Genomic_DNA"/>
</dbReference>
<dbReference type="SUPFAM" id="SSF56112">
    <property type="entry name" value="Protein kinase-like (PK-like)"/>
    <property type="match status" value="1"/>
</dbReference>
<reference evidence="3" key="1">
    <citation type="submission" date="2020-11" db="EMBL/GenBank/DDBJ databases">
        <authorList>
            <person name="Tran Van P."/>
        </authorList>
    </citation>
    <scope>NUCLEOTIDE SEQUENCE</scope>
</reference>
<feature type="compositionally biased region" description="Low complexity" evidence="1">
    <location>
        <begin position="1051"/>
        <end position="1070"/>
    </location>
</feature>
<organism evidence="3">
    <name type="scientific">Timema poppense</name>
    <name type="common">Walking stick</name>
    <dbReference type="NCBI Taxonomy" id="170557"/>
    <lineage>
        <taxon>Eukaryota</taxon>
        <taxon>Metazoa</taxon>
        <taxon>Ecdysozoa</taxon>
        <taxon>Arthropoda</taxon>
        <taxon>Hexapoda</taxon>
        <taxon>Insecta</taxon>
        <taxon>Pterygota</taxon>
        <taxon>Neoptera</taxon>
        <taxon>Polyneoptera</taxon>
        <taxon>Phasmatodea</taxon>
        <taxon>Timematodea</taxon>
        <taxon>Timematoidea</taxon>
        <taxon>Timematidae</taxon>
        <taxon>Timema</taxon>
    </lineage>
</organism>
<feature type="region of interest" description="Disordered" evidence="1">
    <location>
        <begin position="1051"/>
        <end position="1082"/>
    </location>
</feature>
<dbReference type="InterPro" id="IPR011009">
    <property type="entry name" value="Kinase-like_dom_sf"/>
</dbReference>
<feature type="region of interest" description="Disordered" evidence="1">
    <location>
        <begin position="440"/>
        <end position="495"/>
    </location>
</feature>
<feature type="compositionally biased region" description="Polar residues" evidence="1">
    <location>
        <begin position="466"/>
        <end position="475"/>
    </location>
</feature>
<feature type="domain" description="Protein kinase" evidence="2">
    <location>
        <begin position="6"/>
        <end position="272"/>
    </location>
</feature>
<feature type="compositionally biased region" description="Low complexity" evidence="1">
    <location>
        <begin position="477"/>
        <end position="488"/>
    </location>
</feature>
<dbReference type="Gene3D" id="1.10.510.10">
    <property type="entry name" value="Transferase(Phosphotransferase) domain 1"/>
    <property type="match status" value="1"/>
</dbReference>
<dbReference type="InterPro" id="IPR051744">
    <property type="entry name" value="AP2_assoc_SerThr_kinase"/>
</dbReference>
<sequence length="1614" mass="176413">MAATCCDTDGQRDYRGFAVVFLVKGATGGVRYALKRMYVNNEYDLNISKREIQIASNLSGHKNIIGYVDSSLTHTGNGVYEVLLLMPYCRTHVLQMMNSRLQSGFSEAEVLQIFCDTCEAVSRLHHCQTPIIHRDLKVENILLSESGHYVLCDFGSATGKPLNPQVQGVSVVEEEIQKYTTLSYRAPEMVDLYSGKDITTKADIWALGCLLYKLCFFSLPFGESSLAIQSGNFTIPDNSRYSKEIHCLIRFMLEPDPDKRPDIFQVSFVAFTICGKDCPVQNLHKSSAPSLEQLACPQFENEAKRTAVKVTKQTTAPVVEGTSVTPRQRPKGAQPHPTGVLPIPIPSPVPHMGGPARRQVLPPLSQSPNTVNGTFGEPTPSLPGPGVPSTVAFPLSPSLFPSPPATVAAPAPGFESRLPTNTPPPSCTALDKIENNSLETHFPVSGFPDPFRDDSTAIPLGPKTDPPQSVSQCLANATPPSSPTLAPSRSHHRRNMSDTSAFNKVFASETSQFLAPYEASVKSRSGSNSPPEGHGNNSASRSTNIPDTHNRHLMGVSVSQTKIHQPPTKPRQTKIHQPPTKPRQTKIHQPPTKPRQTKIHQLPTKLCQTKIHQLPTKLCQTKIHQPPTKPRQTKIHQLPTKLCQTKIHQLPTKLCQTKIHQPPTKPRQTKIHQPPTSFNSRLAQKTTGELSSVAVSASLSLSADVADWNPFEDATPFNQLTEDHIFGAEFDKIRRGSQSSISNVKSRESLVMACTELGEDPFSSAPFSLPGSKHGNKEKAPKKIASGGQSFDVSTLVTAFEGLKEDNESVPCCDQWRAQSPDTVATTLSPPFVRAPAEDRSKYEKLTCNMDEVSSDESGKEEEGLVNMRRKRRKARALTNALTRKTKKEIPGGDQAIERDQLSEDSIGSASDLHALNEDEVTGDLTAPKKRAPEPETVSESVTCGSSAYHAECESLATHEDEERTKKSLASDHHKVALVPAEEEGDSDDILFVGHQYGERPLLADDELDTEDEVRPKSPTPPLDNKFWITSSTQNGPVDVFAMAPFQRLISQSRRSSSRGSNRRGAVSRSQPTSQAVSPLDMMLGGSKSSLLVVTPSPPSTPQPLEGALVDLSEPDPTETIFNSSGFRRDLDKVLTPGVKMFENILESSTQEVKEISSPDLGIRFENVVGHFATSVPPIVEQDEDPSDGGGSSKDLFGSSPFISNRCTNPFSPNSGGVAVTAAITPVKTYQISTPTTACTPLKRSSFPSSPEFYSTPHGYPSHLAESPISPAVASSPLDAPSIPRHQNIPKQDIFGAVPFNEMLTDQRPHQYSQHQHLHFQRPTSLHLTHPSPHNDVYPGVSQLGHSMSVSFKGSAVNFQKQPDSLPHSHYIKQLSPEDLDDKETEDINCSKTAHRKDKAKANDKSKYHLIEDCEVMLDKVSVVPIKVSHKLGKSATASLKKSSKTKKSVGEKTTKIAAGFSNMSFEDFSSDEVAEVPPEQMMTPFEVVRGDKQLHEGDQSTLKGSSLTSSDYILALPYKLYHSGTSQDKVGNNDSECDQPGYWSHRVNAGQLSRGNGTIMRTSSSNGRKTVMGLMEERSATTIQPHVVPMYSSLFNIARLVTCGQREFVQCPV</sequence>
<dbReference type="GO" id="GO:0005524">
    <property type="term" value="F:ATP binding"/>
    <property type="evidence" value="ECO:0007669"/>
    <property type="project" value="InterPro"/>
</dbReference>
<name>A0A7R9H249_TIMPO</name>
<dbReference type="InterPro" id="IPR008271">
    <property type="entry name" value="Ser/Thr_kinase_AS"/>
</dbReference>
<feature type="compositionally biased region" description="Polar residues" evidence="1">
    <location>
        <begin position="522"/>
        <end position="547"/>
    </location>
</feature>
<dbReference type="InterPro" id="IPR000719">
    <property type="entry name" value="Prot_kinase_dom"/>
</dbReference>
<proteinExistence type="predicted"/>
<feature type="region of interest" description="Disordered" evidence="1">
    <location>
        <begin position="1178"/>
        <end position="1198"/>
    </location>
</feature>
<feature type="region of interest" description="Disordered" evidence="1">
    <location>
        <begin position="323"/>
        <end position="343"/>
    </location>
</feature>
<feature type="region of interest" description="Disordered" evidence="1">
    <location>
        <begin position="518"/>
        <end position="598"/>
    </location>
</feature>
<feature type="compositionally biased region" description="Basic and acidic residues" evidence="1">
    <location>
        <begin position="888"/>
        <end position="902"/>
    </location>
</feature>
<evidence type="ECO:0000256" key="1">
    <source>
        <dbReference type="SAM" id="MobiDB-lite"/>
    </source>
</evidence>
<dbReference type="PANTHER" id="PTHR47907">
    <property type="entry name" value="PROTEIN KINASE DOMAIN-CONTAINING PROTEIN"/>
    <property type="match status" value="1"/>
</dbReference>
<dbReference type="GO" id="GO:0004672">
    <property type="term" value="F:protein kinase activity"/>
    <property type="evidence" value="ECO:0007669"/>
    <property type="project" value="InterPro"/>
</dbReference>
<feature type="region of interest" description="Disordered" evidence="1">
    <location>
        <begin position="1003"/>
        <end position="1028"/>
    </location>
</feature>
<dbReference type="PROSITE" id="PS50011">
    <property type="entry name" value="PROTEIN_KINASE_DOM"/>
    <property type="match status" value="1"/>
</dbReference>
<dbReference type="Pfam" id="PF00069">
    <property type="entry name" value="Pkinase"/>
    <property type="match status" value="1"/>
</dbReference>
<gene>
    <name evidence="3" type="ORF">TPSB3V08_LOCUS4865</name>
</gene>
<dbReference type="PANTHER" id="PTHR47907:SF5">
    <property type="entry name" value="AP2 ASSOCIATED KINASE 1"/>
    <property type="match status" value="1"/>
</dbReference>
<accession>A0A7R9H249</accession>
<evidence type="ECO:0000259" key="2">
    <source>
        <dbReference type="PROSITE" id="PS50011"/>
    </source>
</evidence>
<feature type="region of interest" description="Disordered" evidence="1">
    <location>
        <begin position="851"/>
        <end position="942"/>
    </location>
</feature>
<dbReference type="CDD" id="cd14037">
    <property type="entry name" value="STKc_NAK_like"/>
    <property type="match status" value="1"/>
</dbReference>
<protein>
    <recommendedName>
        <fullName evidence="2">Protein kinase domain-containing protein</fullName>
    </recommendedName>
</protein>
<dbReference type="PROSITE" id="PS00108">
    <property type="entry name" value="PROTEIN_KINASE_ST"/>
    <property type="match status" value="1"/>
</dbReference>
<dbReference type="SMART" id="SM00220">
    <property type="entry name" value="S_TKc"/>
    <property type="match status" value="1"/>
</dbReference>
<evidence type="ECO:0000313" key="3">
    <source>
        <dbReference type="EMBL" id="CAD7405214.1"/>
    </source>
</evidence>